<evidence type="ECO:0000313" key="1">
    <source>
        <dbReference type="EMBL" id="MBC3931995.1"/>
    </source>
</evidence>
<organism evidence="1 2">
    <name type="scientific">Undibacterium curvum</name>
    <dbReference type="NCBI Taxonomy" id="2762294"/>
    <lineage>
        <taxon>Bacteria</taxon>
        <taxon>Pseudomonadati</taxon>
        <taxon>Pseudomonadota</taxon>
        <taxon>Betaproteobacteria</taxon>
        <taxon>Burkholderiales</taxon>
        <taxon>Oxalobacteraceae</taxon>
        <taxon>Undibacterium</taxon>
    </lineage>
</organism>
<accession>A0ABR7A511</accession>
<dbReference type="RefSeq" id="WP_186903677.1">
    <property type="nucleotide sequence ID" value="NZ_JACOGD010000004.1"/>
</dbReference>
<sequence length="88" mass="9803">MKKLLLFINGLDKVRRAAFCGACGTTEGYLRKAISRSQRLSADLCINIERESARQVRCEDLRPDADWAYIRGTSQCSPVMAEVPSHAS</sequence>
<gene>
    <name evidence="1" type="ORF">H8K43_09955</name>
</gene>
<proteinExistence type="predicted"/>
<reference evidence="1 2" key="1">
    <citation type="submission" date="2020-08" db="EMBL/GenBank/DDBJ databases">
        <title>Novel species isolated from subtropical streams in China.</title>
        <authorList>
            <person name="Lu H."/>
        </authorList>
    </citation>
    <scope>NUCLEOTIDE SEQUENCE [LARGE SCALE GENOMIC DNA]</scope>
    <source>
        <strain evidence="1 2">CY22W</strain>
    </source>
</reference>
<dbReference type="InterPro" id="IPR031856">
    <property type="entry name" value="YdaS_toxin-like"/>
</dbReference>
<dbReference type="InterPro" id="IPR010982">
    <property type="entry name" value="Lambda_DNA-bd_dom_sf"/>
</dbReference>
<name>A0ABR7A511_9BURK</name>
<protein>
    <submittedName>
        <fullName evidence="1">Helix-turn-helix domain-containing protein</fullName>
    </submittedName>
</protein>
<dbReference type="Pfam" id="PF15943">
    <property type="entry name" value="YdaS_toxin"/>
    <property type="match status" value="1"/>
</dbReference>
<dbReference type="EMBL" id="JACOGD010000004">
    <property type="protein sequence ID" value="MBC3931995.1"/>
    <property type="molecule type" value="Genomic_DNA"/>
</dbReference>
<dbReference type="Gene3D" id="1.10.260.40">
    <property type="entry name" value="lambda repressor-like DNA-binding domains"/>
    <property type="match status" value="1"/>
</dbReference>
<keyword evidence="2" id="KW-1185">Reference proteome</keyword>
<dbReference type="Proteomes" id="UP000654304">
    <property type="component" value="Unassembled WGS sequence"/>
</dbReference>
<comment type="caution">
    <text evidence="1">The sequence shown here is derived from an EMBL/GenBank/DDBJ whole genome shotgun (WGS) entry which is preliminary data.</text>
</comment>
<evidence type="ECO:0000313" key="2">
    <source>
        <dbReference type="Proteomes" id="UP000654304"/>
    </source>
</evidence>